<organism evidence="1 2">
    <name type="scientific">Mangrovibacterium diazotrophicum</name>
    <dbReference type="NCBI Taxonomy" id="1261403"/>
    <lineage>
        <taxon>Bacteria</taxon>
        <taxon>Pseudomonadati</taxon>
        <taxon>Bacteroidota</taxon>
        <taxon>Bacteroidia</taxon>
        <taxon>Marinilabiliales</taxon>
        <taxon>Prolixibacteraceae</taxon>
        <taxon>Mangrovibacterium</taxon>
    </lineage>
</organism>
<dbReference type="OrthoDB" id="792939at2"/>
<dbReference type="Proteomes" id="UP000283387">
    <property type="component" value="Unassembled WGS sequence"/>
</dbReference>
<dbReference type="Gene3D" id="2.60.120.10">
    <property type="entry name" value="Jelly Rolls"/>
    <property type="match status" value="1"/>
</dbReference>
<name>A0A419W6S5_9BACT</name>
<reference evidence="1 2" key="1">
    <citation type="submission" date="2018-09" db="EMBL/GenBank/DDBJ databases">
        <title>Genomic Encyclopedia of Archaeal and Bacterial Type Strains, Phase II (KMG-II): from individual species to whole genera.</title>
        <authorList>
            <person name="Goeker M."/>
        </authorList>
    </citation>
    <scope>NUCLEOTIDE SEQUENCE [LARGE SCALE GENOMIC DNA]</scope>
    <source>
        <strain evidence="1 2">DSM 27148</strain>
    </source>
</reference>
<dbReference type="AlphaFoldDB" id="A0A419W6S5"/>
<keyword evidence="2" id="KW-1185">Reference proteome</keyword>
<evidence type="ECO:0000313" key="1">
    <source>
        <dbReference type="EMBL" id="RKD91159.1"/>
    </source>
</evidence>
<protein>
    <submittedName>
        <fullName evidence="1">CRP-like cAMP-binding protein</fullName>
    </submittedName>
</protein>
<comment type="caution">
    <text evidence="1">The sequence shown here is derived from an EMBL/GenBank/DDBJ whole genome shotgun (WGS) entry which is preliminary data.</text>
</comment>
<dbReference type="InterPro" id="IPR014710">
    <property type="entry name" value="RmlC-like_jellyroll"/>
</dbReference>
<dbReference type="InterPro" id="IPR018490">
    <property type="entry name" value="cNMP-bd_dom_sf"/>
</dbReference>
<dbReference type="RefSeq" id="WP_120272488.1">
    <property type="nucleotide sequence ID" value="NZ_RAPN01000001.1"/>
</dbReference>
<dbReference type="SUPFAM" id="SSF51206">
    <property type="entry name" value="cAMP-binding domain-like"/>
    <property type="match status" value="1"/>
</dbReference>
<proteinExistence type="predicted"/>
<sequence length="186" mass="21702">MTGIGSGYKQTFEQLKDFFASRQPIQLKKGEVFLDYGEPNRKLGLLLNGLLYASYTSESGQEWISRFFYCPDNGIISSHETFMTGQESTEIIRAYEDSELIYIDRSEYDDLLEKHPDLHRLVRIMAEESYVMALRRVHTLQSLTASQRVKMFVKEHSEIVSRVQRQHVASYLGIHRNIFTRILNKI</sequence>
<gene>
    <name evidence="1" type="ORF">BC643_1508</name>
</gene>
<dbReference type="EMBL" id="RAPN01000001">
    <property type="protein sequence ID" value="RKD91159.1"/>
    <property type="molecule type" value="Genomic_DNA"/>
</dbReference>
<evidence type="ECO:0000313" key="2">
    <source>
        <dbReference type="Proteomes" id="UP000283387"/>
    </source>
</evidence>
<accession>A0A419W6S5</accession>